<proteinExistence type="predicted"/>
<name>A0ABQ1YRI9_9BACL</name>
<sequence>MIYIYNCFGGTHTSALAAAYHLRKLPLDRVPSKAEILNTDAFNRLSPQERGKMVYHGDDGEGNKVYSVGRGNSKALIPAMRSVFRLFENNNKLEETVVFSNTSPTVPLVMTVGGFLSKALKMDLIGVPLLVMGSKQAHYDIITLVEETVRAGKISSAKVVTLNNKHI</sequence>
<protein>
    <submittedName>
        <fullName evidence="1">ABC transporter</fullName>
    </submittedName>
</protein>
<accession>A0ABQ1YRI9</accession>
<dbReference type="InterPro" id="IPR021525">
    <property type="entry name" value="DUF3189"/>
</dbReference>
<keyword evidence="2" id="KW-1185">Reference proteome</keyword>
<evidence type="ECO:0000313" key="2">
    <source>
        <dbReference type="Proteomes" id="UP000659344"/>
    </source>
</evidence>
<dbReference type="RefSeq" id="WP_188541648.1">
    <property type="nucleotide sequence ID" value="NZ_BMFT01000003.1"/>
</dbReference>
<reference evidence="2" key="1">
    <citation type="journal article" date="2019" name="Int. J. Syst. Evol. Microbiol.">
        <title>The Global Catalogue of Microorganisms (GCM) 10K type strain sequencing project: providing services to taxonomists for standard genome sequencing and annotation.</title>
        <authorList>
            <consortium name="The Broad Institute Genomics Platform"/>
            <consortium name="The Broad Institute Genome Sequencing Center for Infectious Disease"/>
            <person name="Wu L."/>
            <person name="Ma J."/>
        </authorList>
    </citation>
    <scope>NUCLEOTIDE SEQUENCE [LARGE SCALE GENOMIC DNA]</scope>
    <source>
        <strain evidence="2">CGMCC 1.12769</strain>
    </source>
</reference>
<comment type="caution">
    <text evidence="1">The sequence shown here is derived from an EMBL/GenBank/DDBJ whole genome shotgun (WGS) entry which is preliminary data.</text>
</comment>
<gene>
    <name evidence="1" type="ORF">GCM10008013_40060</name>
</gene>
<dbReference type="Proteomes" id="UP000659344">
    <property type="component" value="Unassembled WGS sequence"/>
</dbReference>
<dbReference type="Pfam" id="PF11385">
    <property type="entry name" value="DUF3189"/>
    <property type="match status" value="1"/>
</dbReference>
<organism evidence="1 2">
    <name type="scientific">Paenibacillus segetis</name>
    <dbReference type="NCBI Taxonomy" id="1325360"/>
    <lineage>
        <taxon>Bacteria</taxon>
        <taxon>Bacillati</taxon>
        <taxon>Bacillota</taxon>
        <taxon>Bacilli</taxon>
        <taxon>Bacillales</taxon>
        <taxon>Paenibacillaceae</taxon>
        <taxon>Paenibacillus</taxon>
    </lineage>
</organism>
<evidence type="ECO:0000313" key="1">
    <source>
        <dbReference type="EMBL" id="GGH34377.1"/>
    </source>
</evidence>
<dbReference type="EMBL" id="BMFT01000003">
    <property type="protein sequence ID" value="GGH34377.1"/>
    <property type="molecule type" value="Genomic_DNA"/>
</dbReference>